<dbReference type="CDD" id="cd15242">
    <property type="entry name" value="7tm_Proteorhodopsin"/>
    <property type="match status" value="1"/>
</dbReference>
<evidence type="ECO:0000256" key="10">
    <source>
        <dbReference type="ARBA" id="ARBA00023170"/>
    </source>
</evidence>
<evidence type="ECO:0000256" key="1">
    <source>
        <dbReference type="ARBA" id="ARBA00004141"/>
    </source>
</evidence>
<evidence type="ECO:0000256" key="3">
    <source>
        <dbReference type="ARBA" id="ARBA00022543"/>
    </source>
</evidence>
<evidence type="ECO:0000313" key="13">
    <source>
        <dbReference type="Proteomes" id="UP000460751"/>
    </source>
</evidence>
<feature type="transmembrane region" description="Helical" evidence="11">
    <location>
        <begin position="222"/>
        <end position="243"/>
    </location>
</feature>
<evidence type="ECO:0000313" key="12">
    <source>
        <dbReference type="EMBL" id="MYL25322.1"/>
    </source>
</evidence>
<sequence length="261" mass="28381">MLNLETLSMDQYSFVANAFSFGLAVMASTTIFLWLMRSSVAPAYRMAVTITGLVTAIAAYHYLQIMLSWEHAVSIETGEVVATGEPFNRAYRYVDWLLTVPLLLIELILVMKLSQQETINKSLKLGGAAALMIVLGYPGEVAETIGTRMIFWILSMIPFLYIVYQLVIGLKESVDKQPENVKGLMHIAAYLVVASWAFYPLVYLLPLAGVTGGSAIVAVETGYTIADIVAKAVFGLFIFTIAVRKSEAEAGASGTSASKKA</sequence>
<feature type="transmembrane region" description="Helical" evidence="11">
    <location>
        <begin position="150"/>
        <end position="171"/>
    </location>
</feature>
<dbReference type="GO" id="GO:0009881">
    <property type="term" value="F:photoreceptor activity"/>
    <property type="evidence" value="ECO:0007669"/>
    <property type="project" value="UniProtKB-KW"/>
</dbReference>
<dbReference type="InterPro" id="IPR001425">
    <property type="entry name" value="Arc/bac/fun_rhodopsins"/>
</dbReference>
<keyword evidence="9 11" id="KW-0472">Membrane</keyword>
<dbReference type="EMBL" id="WMEX01000001">
    <property type="protein sequence ID" value="MYL25322.1"/>
    <property type="molecule type" value="Genomic_DNA"/>
</dbReference>
<feature type="transmembrane region" description="Helical" evidence="11">
    <location>
        <begin position="183"/>
        <end position="202"/>
    </location>
</feature>
<keyword evidence="8" id="KW-0157">Chromophore</keyword>
<keyword evidence="3" id="KW-0600">Photoreceptor protein</keyword>
<feature type="transmembrane region" description="Helical" evidence="11">
    <location>
        <begin position="122"/>
        <end position="138"/>
    </location>
</feature>
<evidence type="ECO:0000256" key="9">
    <source>
        <dbReference type="ARBA" id="ARBA00023136"/>
    </source>
</evidence>
<keyword evidence="7 11" id="KW-1133">Transmembrane helix</keyword>
<keyword evidence="13" id="KW-1185">Reference proteome</keyword>
<feature type="transmembrane region" description="Helical" evidence="11">
    <location>
        <begin position="12"/>
        <end position="36"/>
    </location>
</feature>
<dbReference type="SUPFAM" id="SSF81321">
    <property type="entry name" value="Family A G protein-coupled receptor-like"/>
    <property type="match status" value="1"/>
</dbReference>
<evidence type="ECO:0000256" key="7">
    <source>
        <dbReference type="ARBA" id="ARBA00022989"/>
    </source>
</evidence>
<accession>A0A9X4Y885</accession>
<evidence type="ECO:0000256" key="5">
    <source>
        <dbReference type="ARBA" id="ARBA00022692"/>
    </source>
</evidence>
<dbReference type="Gene3D" id="1.20.1070.10">
    <property type="entry name" value="Rhodopsin 7-helix transmembrane proteins"/>
    <property type="match status" value="1"/>
</dbReference>
<dbReference type="PROSITE" id="PS00950">
    <property type="entry name" value="BACTERIAL_OPSIN_1"/>
    <property type="match status" value="1"/>
</dbReference>
<comment type="similarity">
    <text evidence="2">Belongs to the archaeal/bacterial/fungal opsin family.</text>
</comment>
<dbReference type="GO" id="GO:0005216">
    <property type="term" value="F:monoatomic ion channel activity"/>
    <property type="evidence" value="ECO:0007669"/>
    <property type="project" value="InterPro"/>
</dbReference>
<dbReference type="PANTHER" id="PTHR28286">
    <property type="match status" value="1"/>
</dbReference>
<keyword evidence="10" id="KW-0675">Receptor</keyword>
<feature type="transmembrane region" description="Helical" evidence="11">
    <location>
        <begin position="43"/>
        <end position="63"/>
    </location>
</feature>
<dbReference type="GO" id="GO:0016020">
    <property type="term" value="C:membrane"/>
    <property type="evidence" value="ECO:0007669"/>
    <property type="project" value="UniProtKB-SubCell"/>
</dbReference>
<dbReference type="PRINTS" id="PR00251">
    <property type="entry name" value="BACTRLOPSIN"/>
</dbReference>
<protein>
    <submittedName>
        <fullName evidence="12">Xanthorhodopsin</fullName>
    </submittedName>
</protein>
<keyword evidence="6" id="KW-0681">Retinal protein</keyword>
<dbReference type="InterPro" id="IPR018229">
    <property type="entry name" value="Rhodopsin_retinal_BS"/>
</dbReference>
<reference evidence="12 13" key="1">
    <citation type="submission" date="2019-11" db="EMBL/GenBank/DDBJ databases">
        <title>Genome sequences of 17 halophilic strains isolated from different environments.</title>
        <authorList>
            <person name="Furrow R.E."/>
        </authorList>
    </citation>
    <scope>NUCLEOTIDE SEQUENCE [LARGE SCALE GENOMIC DNA]</scope>
    <source>
        <strain evidence="12 13">22507_15_FS</strain>
    </source>
</reference>
<comment type="caution">
    <text evidence="12">The sequence shown here is derived from an EMBL/GenBank/DDBJ whole genome shotgun (WGS) entry which is preliminary data.</text>
</comment>
<dbReference type="Proteomes" id="UP000460751">
    <property type="component" value="Unassembled WGS sequence"/>
</dbReference>
<evidence type="ECO:0000256" key="8">
    <source>
        <dbReference type="ARBA" id="ARBA00022991"/>
    </source>
</evidence>
<organism evidence="12 13">
    <name type="scientific">Vreelandella halophila</name>
    <dbReference type="NCBI Taxonomy" id="86177"/>
    <lineage>
        <taxon>Bacteria</taxon>
        <taxon>Pseudomonadati</taxon>
        <taxon>Pseudomonadota</taxon>
        <taxon>Gammaproteobacteria</taxon>
        <taxon>Oceanospirillales</taxon>
        <taxon>Halomonadaceae</taxon>
        <taxon>Vreelandella</taxon>
    </lineage>
</organism>
<dbReference type="AlphaFoldDB" id="A0A9X4Y885"/>
<gene>
    <name evidence="12" type="ORF">GLW01_00790</name>
</gene>
<dbReference type="OrthoDB" id="30586at2"/>
<dbReference type="GO" id="GO:0007602">
    <property type="term" value="P:phototransduction"/>
    <property type="evidence" value="ECO:0007669"/>
    <property type="project" value="UniProtKB-KW"/>
</dbReference>
<keyword evidence="5 11" id="KW-0812">Transmembrane</keyword>
<evidence type="ECO:0000256" key="11">
    <source>
        <dbReference type="SAM" id="Phobius"/>
    </source>
</evidence>
<keyword evidence="4" id="KW-0716">Sensory transduction</keyword>
<proteinExistence type="inferred from homology"/>
<evidence type="ECO:0000256" key="4">
    <source>
        <dbReference type="ARBA" id="ARBA00022606"/>
    </source>
</evidence>
<comment type="subcellular location">
    <subcellularLocation>
        <location evidence="1">Membrane</location>
        <topology evidence="1">Multi-pass membrane protein</topology>
    </subcellularLocation>
</comment>
<dbReference type="SMART" id="SM01021">
    <property type="entry name" value="Bac_rhodopsin"/>
    <property type="match status" value="1"/>
</dbReference>
<evidence type="ECO:0000256" key="2">
    <source>
        <dbReference type="ARBA" id="ARBA00008130"/>
    </source>
</evidence>
<evidence type="ECO:0000256" key="6">
    <source>
        <dbReference type="ARBA" id="ARBA00022925"/>
    </source>
</evidence>
<dbReference type="Pfam" id="PF01036">
    <property type="entry name" value="Bac_rhodopsin"/>
    <property type="match status" value="1"/>
</dbReference>
<name>A0A9X4Y885_9GAMM</name>
<feature type="transmembrane region" description="Helical" evidence="11">
    <location>
        <begin position="93"/>
        <end position="110"/>
    </location>
</feature>
<dbReference type="PANTHER" id="PTHR28286:SF2">
    <property type="entry name" value="BACTERIORHODOPSIN _OPSIN, NOPA (EUROFUNG)"/>
    <property type="match status" value="1"/>
</dbReference>